<proteinExistence type="predicted"/>
<dbReference type="InterPro" id="IPR015867">
    <property type="entry name" value="N-reg_PII/ATP_PRibTrfase_C"/>
</dbReference>
<protein>
    <submittedName>
        <fullName evidence="1">Nitrogen regulatory protein P-II family</fullName>
    </submittedName>
</protein>
<dbReference type="AlphaFoldDB" id="A0A1I0FE23"/>
<organism evidence="1 2">
    <name type="scientific">Nitrosomonas marina</name>
    <dbReference type="NCBI Taxonomy" id="917"/>
    <lineage>
        <taxon>Bacteria</taxon>
        <taxon>Pseudomonadati</taxon>
        <taxon>Pseudomonadota</taxon>
        <taxon>Betaproteobacteria</taxon>
        <taxon>Nitrosomonadales</taxon>
        <taxon>Nitrosomonadaceae</taxon>
        <taxon>Nitrosomonas</taxon>
    </lineage>
</organism>
<dbReference type="InterPro" id="IPR002187">
    <property type="entry name" value="N-reg_PII"/>
</dbReference>
<dbReference type="Pfam" id="PF00543">
    <property type="entry name" value="P-II"/>
    <property type="match status" value="1"/>
</dbReference>
<reference evidence="2" key="1">
    <citation type="submission" date="2016-10" db="EMBL/GenBank/DDBJ databases">
        <authorList>
            <person name="Varghese N."/>
            <person name="Submissions S."/>
        </authorList>
    </citation>
    <scope>NUCLEOTIDE SEQUENCE [LARGE SCALE GENOMIC DNA]</scope>
    <source>
        <strain evidence="2">Nm71</strain>
    </source>
</reference>
<dbReference type="OrthoDB" id="281081at2"/>
<dbReference type="EMBL" id="FOIA01000036">
    <property type="protein sequence ID" value="SET55456.1"/>
    <property type="molecule type" value="Genomic_DNA"/>
</dbReference>
<dbReference type="GO" id="GO:0006808">
    <property type="term" value="P:regulation of nitrogen utilization"/>
    <property type="evidence" value="ECO:0007669"/>
    <property type="project" value="InterPro"/>
</dbReference>
<name>A0A1I0FE23_9PROT</name>
<dbReference type="SUPFAM" id="SSF54913">
    <property type="entry name" value="GlnB-like"/>
    <property type="match status" value="1"/>
</dbReference>
<gene>
    <name evidence="1" type="ORF">SAMN05216326_1369</name>
</gene>
<dbReference type="RefSeq" id="WP_090661139.1">
    <property type="nucleotide sequence ID" value="NZ_FOIA01000036.1"/>
</dbReference>
<accession>A0A1I0FE23</accession>
<keyword evidence="2" id="KW-1185">Reference proteome</keyword>
<evidence type="ECO:0000313" key="2">
    <source>
        <dbReference type="Proteomes" id="UP000199345"/>
    </source>
</evidence>
<dbReference type="Proteomes" id="UP000199345">
    <property type="component" value="Unassembled WGS sequence"/>
</dbReference>
<evidence type="ECO:0000313" key="1">
    <source>
        <dbReference type="EMBL" id="SET55456.1"/>
    </source>
</evidence>
<dbReference type="InterPro" id="IPR011322">
    <property type="entry name" value="N-reg_PII-like_a/b"/>
</dbReference>
<dbReference type="Gene3D" id="3.30.70.120">
    <property type="match status" value="1"/>
</dbReference>
<sequence>MDSTISLKRIEIILDAGKLQDLISLLEEAGTRGYTVLSKASGLGLRGTRSPNNVVWDEGNAIVILACKEDQASKIVQALHPKLKKFGGMCLISDCEWVEGPPISY</sequence>
<dbReference type="GO" id="GO:0030234">
    <property type="term" value="F:enzyme regulator activity"/>
    <property type="evidence" value="ECO:0007669"/>
    <property type="project" value="InterPro"/>
</dbReference>